<dbReference type="EMBL" id="NPDU01000001">
    <property type="protein sequence ID" value="PJZ63861.1"/>
    <property type="molecule type" value="Genomic_DNA"/>
</dbReference>
<evidence type="ECO:0008006" key="6">
    <source>
        <dbReference type="Google" id="ProtNLM"/>
    </source>
</evidence>
<name>A0A2M9YP75_9LEPT</name>
<gene>
    <name evidence="3" type="ORF">CH376_00065</name>
    <name evidence="2" type="ORF">CH380_11045</name>
</gene>
<evidence type="ECO:0000313" key="2">
    <source>
        <dbReference type="EMBL" id="PJZ53331.1"/>
    </source>
</evidence>
<dbReference type="Proteomes" id="UP000232149">
    <property type="component" value="Unassembled WGS sequence"/>
</dbReference>
<keyword evidence="4" id="KW-1185">Reference proteome</keyword>
<dbReference type="EMBL" id="NPDV01000008">
    <property type="protein sequence ID" value="PJZ53331.1"/>
    <property type="molecule type" value="Genomic_DNA"/>
</dbReference>
<dbReference type="AlphaFoldDB" id="A0A2M9YP75"/>
<protein>
    <recommendedName>
        <fullName evidence="6">Lipoprotein</fullName>
    </recommendedName>
</protein>
<comment type="caution">
    <text evidence="2">The sequence shown here is derived from an EMBL/GenBank/DDBJ whole genome shotgun (WGS) entry which is preliminary data.</text>
</comment>
<dbReference type="Proteomes" id="UP000232188">
    <property type="component" value="Unassembled WGS sequence"/>
</dbReference>
<evidence type="ECO:0000313" key="4">
    <source>
        <dbReference type="Proteomes" id="UP000232149"/>
    </source>
</evidence>
<keyword evidence="1" id="KW-0732">Signal</keyword>
<evidence type="ECO:0000256" key="1">
    <source>
        <dbReference type="SAM" id="SignalP"/>
    </source>
</evidence>
<evidence type="ECO:0000313" key="5">
    <source>
        <dbReference type="Proteomes" id="UP000232188"/>
    </source>
</evidence>
<organism evidence="2 5">
    <name type="scientific">Leptospira adleri</name>
    <dbReference type="NCBI Taxonomy" id="2023186"/>
    <lineage>
        <taxon>Bacteria</taxon>
        <taxon>Pseudomonadati</taxon>
        <taxon>Spirochaetota</taxon>
        <taxon>Spirochaetia</taxon>
        <taxon>Leptospirales</taxon>
        <taxon>Leptospiraceae</taxon>
        <taxon>Leptospira</taxon>
    </lineage>
</organism>
<proteinExistence type="predicted"/>
<feature type="chain" id="PRO_5014851466" description="Lipoprotein" evidence="1">
    <location>
        <begin position="24"/>
        <end position="240"/>
    </location>
</feature>
<accession>A0A2M9YP75</accession>
<reference evidence="4 5" key="1">
    <citation type="submission" date="2017-07" db="EMBL/GenBank/DDBJ databases">
        <title>Leptospira spp. isolated from tropical soils.</title>
        <authorList>
            <person name="Thibeaux R."/>
            <person name="Iraola G."/>
            <person name="Ferres I."/>
            <person name="Bierque E."/>
            <person name="Girault D."/>
            <person name="Soupe-Gilbert M.-E."/>
            <person name="Picardeau M."/>
            <person name="Goarant C."/>
        </authorList>
    </citation>
    <scope>NUCLEOTIDE SEQUENCE [LARGE SCALE GENOMIC DNA]</scope>
    <source>
        <strain evidence="2 5">FH2-B-C1</strain>
        <strain evidence="3 4">FH2-B-D1</strain>
    </source>
</reference>
<dbReference type="RefSeq" id="WP_100785804.1">
    <property type="nucleotide sequence ID" value="NZ_NPDU01000001.1"/>
</dbReference>
<evidence type="ECO:0000313" key="3">
    <source>
        <dbReference type="EMBL" id="PJZ63861.1"/>
    </source>
</evidence>
<dbReference type="NCBIfam" id="NF047530">
    <property type="entry name" value="SrpBC"/>
    <property type="match status" value="1"/>
</dbReference>
<feature type="signal peptide" evidence="1">
    <location>
        <begin position="1"/>
        <end position="23"/>
    </location>
</feature>
<sequence length="240" mass="25707">MNRKKIILSLVLLLLLSNCGGKNDDDSKNNALLLLALENQKKPGISGLYASLMASRNGNNGGAPGNYSNGSVSPFAVVDESQPCPKSGSIKLSGNVNTTNNGNQFSVQFNDVKFTYLSCALTAPQIDSSNGASSEMLIDGEIKQNGTMTITLDPSSNQDLVKYSEDSVVTMSSDSYKVNGSLYPKFAITFTSNGSKTTIENASDMDKAVMTREETVRVTGSMGDEKIDTSFTFKSQFKLK</sequence>